<dbReference type="AlphaFoldDB" id="A0A7W8E2X7"/>
<organism evidence="1 2">
    <name type="scientific">Granulicella aggregans</name>
    <dbReference type="NCBI Taxonomy" id="474949"/>
    <lineage>
        <taxon>Bacteria</taxon>
        <taxon>Pseudomonadati</taxon>
        <taxon>Acidobacteriota</taxon>
        <taxon>Terriglobia</taxon>
        <taxon>Terriglobales</taxon>
        <taxon>Acidobacteriaceae</taxon>
        <taxon>Granulicella</taxon>
    </lineage>
</organism>
<protein>
    <submittedName>
        <fullName evidence="1">Uncharacterized protein</fullName>
    </submittedName>
</protein>
<keyword evidence="2" id="KW-1185">Reference proteome</keyword>
<accession>A0A7W8E2X7</accession>
<gene>
    <name evidence="1" type="ORF">HDF16_001329</name>
</gene>
<sequence>MSPTRFETTINAIKQGAKALTVEKAVSNIEGWEDYLSKHDHDGVKRVVTDLGKLKKLLHADKLDGEAIKTLLHKMGKETVAVAGDEKTAGAGHIKELGEALSSAA</sequence>
<comment type="caution">
    <text evidence="1">The sequence shown here is derived from an EMBL/GenBank/DDBJ whole genome shotgun (WGS) entry which is preliminary data.</text>
</comment>
<dbReference type="EMBL" id="JACHIP010000002">
    <property type="protein sequence ID" value="MBB5056644.1"/>
    <property type="molecule type" value="Genomic_DNA"/>
</dbReference>
<proteinExistence type="predicted"/>
<dbReference type="RefSeq" id="WP_184214720.1">
    <property type="nucleotide sequence ID" value="NZ_JACHIP010000002.1"/>
</dbReference>
<reference evidence="1 2" key="1">
    <citation type="submission" date="2020-08" db="EMBL/GenBank/DDBJ databases">
        <title>Genomic Encyclopedia of Type Strains, Phase IV (KMG-V): Genome sequencing to study the core and pangenomes of soil and plant-associated prokaryotes.</title>
        <authorList>
            <person name="Whitman W."/>
        </authorList>
    </citation>
    <scope>NUCLEOTIDE SEQUENCE [LARGE SCALE GENOMIC DNA]</scope>
    <source>
        <strain evidence="1 2">M8UP14</strain>
    </source>
</reference>
<name>A0A7W8E2X7_9BACT</name>
<dbReference type="Proteomes" id="UP000540989">
    <property type="component" value="Unassembled WGS sequence"/>
</dbReference>
<evidence type="ECO:0000313" key="1">
    <source>
        <dbReference type="EMBL" id="MBB5056644.1"/>
    </source>
</evidence>
<evidence type="ECO:0000313" key="2">
    <source>
        <dbReference type="Proteomes" id="UP000540989"/>
    </source>
</evidence>